<feature type="transmembrane region" description="Helical" evidence="1">
    <location>
        <begin position="440"/>
        <end position="459"/>
    </location>
</feature>
<name>A0A1L7XXD4_9HELO</name>
<keyword evidence="1" id="KW-1133">Transmembrane helix</keyword>
<gene>
    <name evidence="2" type="ORF">PAC_19549</name>
</gene>
<feature type="transmembrane region" description="Helical" evidence="1">
    <location>
        <begin position="256"/>
        <end position="275"/>
    </location>
</feature>
<sequence>MSNRLSEHKAGSSSFILNNRRWKEISLTILEWTFKMVSTTLATSVSAALSIATVPTCFVISVPQQIDSWTFSSGEYDIFAHTTYTALSSETFTFAATTDVTCVQPGQTIPNAIIPGLTPKIATASTCVVVSQPQEINTITYSSGHTGLSPHTTYTALTVTTFTNTATTIASCFKRGETIPALTVPTTMEGIKCSTTTYPESTLVQTYAPGVSGIFSKTTRTATETSTSIVPAHTYIDCDVLPDYQNPETCHTIKPLAWALLVITFVTIQLTWWIFDTPLLWKKGGGLRAFLDSISWACLRAHAAGSAGLISARLGSDSSQFARIYYLGMQRQSTPPEWKMWKLWTCIGTDLLTVATTIITLYEACTLPQADARRHFGVELWVYPSLPVALIGLSLLFGERFFPRTHKGNQLLLLFIVTLLLLVELAVTLVLWRFDTTDGFGTWWISIIFYSVMILPLVYDPRFHIFPCIAGWFARVGGVGFAALQHYAGGEPYCKISGKAFAIVYMTLGGIAAVLAFFGGVYHIRRKV</sequence>
<keyword evidence="1" id="KW-0812">Transmembrane</keyword>
<evidence type="ECO:0000313" key="2">
    <source>
        <dbReference type="EMBL" id="CZR69649.1"/>
    </source>
</evidence>
<keyword evidence="1" id="KW-0472">Membrane</keyword>
<protein>
    <submittedName>
        <fullName evidence="2">Uncharacterized protein</fullName>
    </submittedName>
</protein>
<dbReference type="AlphaFoldDB" id="A0A1L7XXD4"/>
<accession>A0A1L7XXD4</accession>
<feature type="transmembrane region" description="Helical" evidence="1">
    <location>
        <begin position="466"/>
        <end position="488"/>
    </location>
</feature>
<dbReference type="OrthoDB" id="4225064at2759"/>
<evidence type="ECO:0000313" key="3">
    <source>
        <dbReference type="Proteomes" id="UP000184330"/>
    </source>
</evidence>
<evidence type="ECO:0000256" key="1">
    <source>
        <dbReference type="SAM" id="Phobius"/>
    </source>
</evidence>
<dbReference type="EMBL" id="FJOG01000076">
    <property type="protein sequence ID" value="CZR69649.1"/>
    <property type="molecule type" value="Genomic_DNA"/>
</dbReference>
<organism evidence="2 3">
    <name type="scientific">Phialocephala subalpina</name>
    <dbReference type="NCBI Taxonomy" id="576137"/>
    <lineage>
        <taxon>Eukaryota</taxon>
        <taxon>Fungi</taxon>
        <taxon>Dikarya</taxon>
        <taxon>Ascomycota</taxon>
        <taxon>Pezizomycotina</taxon>
        <taxon>Leotiomycetes</taxon>
        <taxon>Helotiales</taxon>
        <taxon>Mollisiaceae</taxon>
        <taxon>Phialocephala</taxon>
        <taxon>Phialocephala fortinii species complex</taxon>
    </lineage>
</organism>
<keyword evidence="3" id="KW-1185">Reference proteome</keyword>
<dbReference type="Proteomes" id="UP000184330">
    <property type="component" value="Unassembled WGS sequence"/>
</dbReference>
<feature type="transmembrane region" description="Helical" evidence="1">
    <location>
        <begin position="500"/>
        <end position="522"/>
    </location>
</feature>
<reference evidence="2 3" key="1">
    <citation type="submission" date="2016-03" db="EMBL/GenBank/DDBJ databases">
        <authorList>
            <person name="Ploux O."/>
        </authorList>
    </citation>
    <scope>NUCLEOTIDE SEQUENCE [LARGE SCALE GENOMIC DNA]</scope>
    <source>
        <strain evidence="2 3">UAMH 11012</strain>
    </source>
</reference>
<feature type="transmembrane region" description="Helical" evidence="1">
    <location>
        <begin position="411"/>
        <end position="434"/>
    </location>
</feature>
<feature type="transmembrane region" description="Helical" evidence="1">
    <location>
        <begin position="381"/>
        <end position="399"/>
    </location>
</feature>
<proteinExistence type="predicted"/>